<dbReference type="EMBL" id="JAANHZ010000719">
    <property type="protein sequence ID" value="KAG5307686.1"/>
    <property type="molecule type" value="Genomic_DNA"/>
</dbReference>
<proteinExistence type="predicted"/>
<feature type="non-terminal residue" evidence="2">
    <location>
        <position position="235"/>
    </location>
</feature>
<dbReference type="GO" id="GO:0000793">
    <property type="term" value="C:condensed chromosome"/>
    <property type="evidence" value="ECO:0007669"/>
    <property type="project" value="TreeGrafter"/>
</dbReference>
<dbReference type="GO" id="GO:0003697">
    <property type="term" value="F:single-stranded DNA binding"/>
    <property type="evidence" value="ECO:0007669"/>
    <property type="project" value="TreeGrafter"/>
</dbReference>
<dbReference type="GO" id="GO:0000014">
    <property type="term" value="F:single-stranded DNA endodeoxyribonuclease activity"/>
    <property type="evidence" value="ECO:0007669"/>
    <property type="project" value="TreeGrafter"/>
</dbReference>
<dbReference type="Gene3D" id="3.30.420.10">
    <property type="entry name" value="Ribonuclease H-like superfamily/Ribonuclease H"/>
    <property type="match status" value="1"/>
</dbReference>
<keyword evidence="3" id="KW-1185">Reference proteome</keyword>
<dbReference type="Gene3D" id="1.10.10.1450">
    <property type="match status" value="1"/>
</dbReference>
<dbReference type="InterPro" id="IPR036397">
    <property type="entry name" value="RNaseH_sf"/>
</dbReference>
<gene>
    <name evidence="2" type="primary">Setmar_163</name>
    <name evidence="2" type="ORF">G6Z75_0011683</name>
</gene>
<organism evidence="2 3">
    <name type="scientific">Acromyrmex insinuator</name>
    <dbReference type="NCBI Taxonomy" id="230686"/>
    <lineage>
        <taxon>Eukaryota</taxon>
        <taxon>Metazoa</taxon>
        <taxon>Ecdysozoa</taxon>
        <taxon>Arthropoda</taxon>
        <taxon>Hexapoda</taxon>
        <taxon>Insecta</taxon>
        <taxon>Pterygota</taxon>
        <taxon>Neoptera</taxon>
        <taxon>Endopterygota</taxon>
        <taxon>Hymenoptera</taxon>
        <taxon>Apocrita</taxon>
        <taxon>Aculeata</taxon>
        <taxon>Formicoidea</taxon>
        <taxon>Formicidae</taxon>
        <taxon>Myrmicinae</taxon>
        <taxon>Acromyrmex</taxon>
    </lineage>
</organism>
<accession>A0A836E845</accession>
<dbReference type="GO" id="GO:0032259">
    <property type="term" value="P:methylation"/>
    <property type="evidence" value="ECO:0007669"/>
    <property type="project" value="UniProtKB-KW"/>
</dbReference>
<dbReference type="GO" id="GO:0042800">
    <property type="term" value="F:histone H3K4 methyltransferase activity"/>
    <property type="evidence" value="ECO:0007669"/>
    <property type="project" value="TreeGrafter"/>
</dbReference>
<dbReference type="GO" id="GO:0003690">
    <property type="term" value="F:double-stranded DNA binding"/>
    <property type="evidence" value="ECO:0007669"/>
    <property type="project" value="TreeGrafter"/>
</dbReference>
<reference evidence="2" key="1">
    <citation type="submission" date="2020-02" db="EMBL/GenBank/DDBJ databases">
        <title>Relaxed selection underlies rapid genomic changes in the transitions from sociality to social parasitism in ants.</title>
        <authorList>
            <person name="Bi X."/>
        </authorList>
    </citation>
    <scope>NUCLEOTIDE SEQUENCE</scope>
    <source>
        <strain evidence="2">BGI-DK2013a</strain>
        <tissue evidence="2">Whole body</tissue>
    </source>
</reference>
<keyword evidence="2" id="KW-0808">Transferase</keyword>
<dbReference type="GO" id="GO:0000729">
    <property type="term" value="P:DNA double-strand break processing"/>
    <property type="evidence" value="ECO:0007669"/>
    <property type="project" value="TreeGrafter"/>
</dbReference>
<comment type="caution">
    <text evidence="2">The sequence shown here is derived from an EMBL/GenBank/DDBJ whole genome shotgun (WGS) entry which is preliminary data.</text>
</comment>
<dbReference type="GO" id="GO:0044547">
    <property type="term" value="F:DNA topoisomerase binding"/>
    <property type="evidence" value="ECO:0007669"/>
    <property type="project" value="TreeGrafter"/>
</dbReference>
<evidence type="ECO:0000313" key="3">
    <source>
        <dbReference type="Proteomes" id="UP000667349"/>
    </source>
</evidence>
<evidence type="ECO:0000259" key="1">
    <source>
        <dbReference type="Pfam" id="PF17906"/>
    </source>
</evidence>
<dbReference type="GO" id="GO:0005634">
    <property type="term" value="C:nucleus"/>
    <property type="evidence" value="ECO:0007669"/>
    <property type="project" value="TreeGrafter"/>
</dbReference>
<feature type="domain" description="Mos1 transposase HTH" evidence="1">
    <location>
        <begin position="4"/>
        <end position="50"/>
    </location>
</feature>
<name>A0A836E845_9HYME</name>
<dbReference type="InterPro" id="IPR041426">
    <property type="entry name" value="Mos1_HTH"/>
</dbReference>
<evidence type="ECO:0000313" key="2">
    <source>
        <dbReference type="EMBL" id="KAG5307686.1"/>
    </source>
</evidence>
<dbReference type="PANTHER" id="PTHR46060:SF2">
    <property type="entry name" value="HISTONE-LYSINE N-METHYLTRANSFERASE SETMAR"/>
    <property type="match status" value="1"/>
</dbReference>
<keyword evidence="2" id="KW-0489">Methyltransferase</keyword>
<dbReference type="GO" id="GO:0015074">
    <property type="term" value="P:DNA integration"/>
    <property type="evidence" value="ECO:0007669"/>
    <property type="project" value="TreeGrafter"/>
</dbReference>
<dbReference type="GO" id="GO:0031297">
    <property type="term" value="P:replication fork processing"/>
    <property type="evidence" value="ECO:0007669"/>
    <property type="project" value="TreeGrafter"/>
</dbReference>
<dbReference type="GO" id="GO:0006303">
    <property type="term" value="P:double-strand break repair via nonhomologous end joining"/>
    <property type="evidence" value="ECO:0007669"/>
    <property type="project" value="TreeGrafter"/>
</dbReference>
<dbReference type="AlphaFoldDB" id="A0A836E845"/>
<dbReference type="GO" id="GO:0046975">
    <property type="term" value="F:histone H3K36 methyltransferase activity"/>
    <property type="evidence" value="ECO:0007669"/>
    <property type="project" value="TreeGrafter"/>
</dbReference>
<dbReference type="PANTHER" id="PTHR46060">
    <property type="entry name" value="MARINER MOS1 TRANSPOSASE-LIKE PROTEIN"/>
    <property type="match status" value="1"/>
</dbReference>
<dbReference type="GO" id="GO:0035861">
    <property type="term" value="C:site of double-strand break"/>
    <property type="evidence" value="ECO:0007669"/>
    <property type="project" value="TreeGrafter"/>
</dbReference>
<sequence>MNSTDIHIIFLYEYKLGNNAAKATRNINQAFGENTVNVRKVQRWFEKFRELATRMKVDHTTILRHLSEISKKKMDKWVPHELTKRNKLDRLYVCSSLLTRFHREPFFDRIITCDEKWVLYDNKRYAQWLDRNEACAHTPRPSLHPRKILITYIDEMHEKLKIIRPSLVNRHGPILLHDNARPTKQFRNRAKLNELKYEILQHLAYSPDLSPTNFHFFKHLEQFLRAKQYENEDRK</sequence>
<dbReference type="Pfam" id="PF17906">
    <property type="entry name" value="HTH_48"/>
    <property type="match status" value="1"/>
</dbReference>
<dbReference type="Proteomes" id="UP000667349">
    <property type="component" value="Unassembled WGS sequence"/>
</dbReference>
<feature type="non-terminal residue" evidence="2">
    <location>
        <position position="1"/>
    </location>
</feature>
<protein>
    <submittedName>
        <fullName evidence="2">SETMR methyltransferase</fullName>
    </submittedName>
</protein>
<dbReference type="GO" id="GO:0044774">
    <property type="term" value="P:mitotic DNA integrity checkpoint signaling"/>
    <property type="evidence" value="ECO:0007669"/>
    <property type="project" value="TreeGrafter"/>
</dbReference>
<dbReference type="InterPro" id="IPR052709">
    <property type="entry name" value="Transposase-MT_Hybrid"/>
</dbReference>